<evidence type="ECO:0000256" key="10">
    <source>
        <dbReference type="ARBA" id="ARBA00023136"/>
    </source>
</evidence>
<dbReference type="Proteomes" id="UP001314181">
    <property type="component" value="Unassembled WGS sequence"/>
</dbReference>
<keyword evidence="6 12" id="KW-0812">Transmembrane</keyword>
<dbReference type="EMBL" id="CAWVOK010000001">
    <property type="protein sequence ID" value="CAK8162290.1"/>
    <property type="molecule type" value="Genomic_DNA"/>
</dbReference>
<evidence type="ECO:0000256" key="2">
    <source>
        <dbReference type="ARBA" id="ARBA00006810"/>
    </source>
</evidence>
<dbReference type="HAMAP" id="MF_01393">
    <property type="entry name" value="ATP_synth_a_bact"/>
    <property type="match status" value="1"/>
</dbReference>
<dbReference type="PANTHER" id="PTHR11410:SF0">
    <property type="entry name" value="ATP SYNTHASE SUBUNIT A"/>
    <property type="match status" value="1"/>
</dbReference>
<comment type="subcellular location">
    <subcellularLocation>
        <location evidence="12 13">Cell membrane</location>
        <topology evidence="12 13">Multi-pass membrane protein</topology>
    </subcellularLocation>
    <subcellularLocation>
        <location evidence="1">Membrane</location>
        <topology evidence="1">Multi-pass membrane protein</topology>
    </subcellularLocation>
</comment>
<evidence type="ECO:0000256" key="4">
    <source>
        <dbReference type="ARBA" id="ARBA00022475"/>
    </source>
</evidence>
<comment type="similarity">
    <text evidence="2 12 13">Belongs to the ATPase A chain family.</text>
</comment>
<dbReference type="PANTHER" id="PTHR11410">
    <property type="entry name" value="ATP SYNTHASE SUBUNIT A"/>
    <property type="match status" value="1"/>
</dbReference>
<dbReference type="InterPro" id="IPR045083">
    <property type="entry name" value="ATP_synth_F0_asu_bact/mt"/>
</dbReference>
<organism evidence="14 15">
    <name type="scientific">Candidatus Xenohaliotis californiensis</name>
    <dbReference type="NCBI Taxonomy" id="84677"/>
    <lineage>
        <taxon>Bacteria</taxon>
        <taxon>Pseudomonadati</taxon>
        <taxon>Pseudomonadota</taxon>
        <taxon>Alphaproteobacteria</taxon>
        <taxon>Rickettsiales</taxon>
        <taxon>Anaplasmataceae</taxon>
        <taxon>Candidatus Xenohaliotis</taxon>
    </lineage>
</organism>
<dbReference type="InterPro" id="IPR035908">
    <property type="entry name" value="F0_ATP_A_sf"/>
</dbReference>
<keyword evidence="8 12" id="KW-1133">Transmembrane helix</keyword>
<dbReference type="NCBIfam" id="NF004482">
    <property type="entry name" value="PRK05815.2-4"/>
    <property type="match status" value="1"/>
</dbReference>
<keyword evidence="11 12" id="KW-0066">ATP synthesis</keyword>
<dbReference type="Gene3D" id="1.20.120.220">
    <property type="entry name" value="ATP synthase, F0 complex, subunit A"/>
    <property type="match status" value="1"/>
</dbReference>
<feature type="transmembrane region" description="Helical" evidence="12">
    <location>
        <begin position="154"/>
        <end position="177"/>
    </location>
</feature>
<evidence type="ECO:0000256" key="1">
    <source>
        <dbReference type="ARBA" id="ARBA00004141"/>
    </source>
</evidence>
<keyword evidence="5 12" id="KW-0138">CF(0)</keyword>
<feature type="transmembrane region" description="Helical" evidence="12">
    <location>
        <begin position="114"/>
        <end position="134"/>
    </location>
</feature>
<comment type="function">
    <text evidence="12 13">Key component of the proton channel; it plays a direct role in the translocation of protons across the membrane.</text>
</comment>
<evidence type="ECO:0000256" key="8">
    <source>
        <dbReference type="ARBA" id="ARBA00022989"/>
    </source>
</evidence>
<dbReference type="Pfam" id="PF00119">
    <property type="entry name" value="ATP-synt_A"/>
    <property type="match status" value="1"/>
</dbReference>
<dbReference type="RefSeq" id="WP_338363240.1">
    <property type="nucleotide sequence ID" value="NZ_CAWVOK010000001.1"/>
</dbReference>
<keyword evidence="9 12" id="KW-0406">Ion transport</keyword>
<evidence type="ECO:0000256" key="13">
    <source>
        <dbReference type="RuleBase" id="RU000483"/>
    </source>
</evidence>
<evidence type="ECO:0000313" key="14">
    <source>
        <dbReference type="EMBL" id="CAK8162290.1"/>
    </source>
</evidence>
<evidence type="ECO:0000256" key="3">
    <source>
        <dbReference type="ARBA" id="ARBA00022448"/>
    </source>
</evidence>
<keyword evidence="15" id="KW-1185">Reference proteome</keyword>
<evidence type="ECO:0000256" key="7">
    <source>
        <dbReference type="ARBA" id="ARBA00022781"/>
    </source>
</evidence>
<dbReference type="InterPro" id="IPR023011">
    <property type="entry name" value="ATP_synth_F0_asu_AS"/>
</dbReference>
<dbReference type="InterPro" id="IPR000568">
    <property type="entry name" value="ATP_synth_F0_asu"/>
</dbReference>
<keyword evidence="7 12" id="KW-0375">Hydrogen ion transport</keyword>
<keyword evidence="10 12" id="KW-0472">Membrane</keyword>
<reference evidence="14 15" key="1">
    <citation type="submission" date="2024-01" db="EMBL/GenBank/DDBJ databases">
        <authorList>
            <person name="Kunselman E."/>
        </authorList>
    </citation>
    <scope>NUCLEOTIDE SEQUENCE [LARGE SCALE GENOMIC DNA]</scope>
    <source>
        <strain evidence="14">2 abalone samples</strain>
    </source>
</reference>
<name>A0ABP0EUK0_9RICK</name>
<feature type="transmembrane region" description="Helical" evidence="12">
    <location>
        <begin position="20"/>
        <end position="46"/>
    </location>
</feature>
<accession>A0ABP0EUK0</accession>
<feature type="transmembrane region" description="Helical" evidence="12">
    <location>
        <begin position="189"/>
        <end position="211"/>
    </location>
</feature>
<dbReference type="PROSITE" id="PS00449">
    <property type="entry name" value="ATPASE_A"/>
    <property type="match status" value="1"/>
</dbReference>
<evidence type="ECO:0000256" key="12">
    <source>
        <dbReference type="HAMAP-Rule" id="MF_01393"/>
    </source>
</evidence>
<sequence length="242" mass="26961">MHNPLDQFRIYSLINLPKLFGLNIDFSNSALFMCLSILFTGALLLISTHKCQFIPNKKQAVVEMLYSFTEKTMLSVAGESAMAFFPFIFTLFLYILTCNIVGLMPYGFTVTSHIIVTFALGAMVVVFVTIVGIYKHGIGFIKIFNPPGTPSWLIPLMVIIEIITYLSRAATLAIRLGANMIAGHTMLKVIAIFIAQLSIFFAVIPFTFLITLHLLELFVAALQAYIFAILTCVYLDSVINLH</sequence>
<dbReference type="PRINTS" id="PR00123">
    <property type="entry name" value="ATPASEA"/>
</dbReference>
<proteinExistence type="inferred from homology"/>
<dbReference type="CDD" id="cd00310">
    <property type="entry name" value="ATP-synt_Fo_a_6"/>
    <property type="match status" value="1"/>
</dbReference>
<evidence type="ECO:0000256" key="5">
    <source>
        <dbReference type="ARBA" id="ARBA00022547"/>
    </source>
</evidence>
<protein>
    <recommendedName>
        <fullName evidence="12 13">ATP synthase subunit a</fullName>
    </recommendedName>
    <alternativeName>
        <fullName evidence="12">ATP synthase F0 sector subunit a</fullName>
    </alternativeName>
    <alternativeName>
        <fullName evidence="12">F-ATPase subunit 6</fullName>
    </alternativeName>
</protein>
<evidence type="ECO:0000256" key="9">
    <source>
        <dbReference type="ARBA" id="ARBA00023065"/>
    </source>
</evidence>
<feature type="transmembrane region" description="Helical" evidence="12">
    <location>
        <begin position="81"/>
        <end position="102"/>
    </location>
</feature>
<keyword evidence="3 12" id="KW-0813">Transport</keyword>
<dbReference type="NCBIfam" id="TIGR01131">
    <property type="entry name" value="ATP_synt_6_or_A"/>
    <property type="match status" value="1"/>
</dbReference>
<keyword evidence="4 12" id="KW-1003">Cell membrane</keyword>
<evidence type="ECO:0000313" key="15">
    <source>
        <dbReference type="Proteomes" id="UP001314181"/>
    </source>
</evidence>
<gene>
    <name evidence="12 14" type="primary">atpB</name>
    <name evidence="14" type="ORF">CAXC1_100019</name>
</gene>
<evidence type="ECO:0000256" key="11">
    <source>
        <dbReference type="ARBA" id="ARBA00023310"/>
    </source>
</evidence>
<dbReference type="SUPFAM" id="SSF81336">
    <property type="entry name" value="F1F0 ATP synthase subunit A"/>
    <property type="match status" value="1"/>
</dbReference>
<comment type="caution">
    <text evidence="14">The sequence shown here is derived from an EMBL/GenBank/DDBJ whole genome shotgun (WGS) entry which is preliminary data.</text>
</comment>
<evidence type="ECO:0000256" key="6">
    <source>
        <dbReference type="ARBA" id="ARBA00022692"/>
    </source>
</evidence>
<feature type="transmembrane region" description="Helical" evidence="12">
    <location>
        <begin position="217"/>
        <end position="235"/>
    </location>
</feature>